<organism evidence="1">
    <name type="scientific">Tanacetum cinerariifolium</name>
    <name type="common">Dalmatian daisy</name>
    <name type="synonym">Chrysanthemum cinerariifolium</name>
    <dbReference type="NCBI Taxonomy" id="118510"/>
    <lineage>
        <taxon>Eukaryota</taxon>
        <taxon>Viridiplantae</taxon>
        <taxon>Streptophyta</taxon>
        <taxon>Embryophyta</taxon>
        <taxon>Tracheophyta</taxon>
        <taxon>Spermatophyta</taxon>
        <taxon>Magnoliopsida</taxon>
        <taxon>eudicotyledons</taxon>
        <taxon>Gunneridae</taxon>
        <taxon>Pentapetalae</taxon>
        <taxon>asterids</taxon>
        <taxon>campanulids</taxon>
        <taxon>Asterales</taxon>
        <taxon>Asteraceae</taxon>
        <taxon>Asteroideae</taxon>
        <taxon>Anthemideae</taxon>
        <taxon>Anthemidinae</taxon>
        <taxon>Tanacetum</taxon>
    </lineage>
</organism>
<accession>A0A699VKR6</accession>
<gene>
    <name evidence="1" type="ORF">Tci_905710</name>
</gene>
<feature type="non-terminal residue" evidence="1">
    <location>
        <position position="141"/>
    </location>
</feature>
<dbReference type="PANTHER" id="PTHR31580">
    <property type="entry name" value="FILAMENT-LIKE PLANT PROTEIN 4"/>
    <property type="match status" value="1"/>
</dbReference>
<proteinExistence type="predicted"/>
<dbReference type="EMBL" id="BKCJ011438823">
    <property type="protein sequence ID" value="GFD33741.1"/>
    <property type="molecule type" value="Genomic_DNA"/>
</dbReference>
<reference evidence="1" key="1">
    <citation type="journal article" date="2019" name="Sci. Rep.">
        <title>Draft genome of Tanacetum cinerariifolium, the natural source of mosquito coil.</title>
        <authorList>
            <person name="Yamashiro T."/>
            <person name="Shiraishi A."/>
            <person name="Satake H."/>
            <person name="Nakayama K."/>
        </authorList>
    </citation>
    <scope>NUCLEOTIDE SEQUENCE</scope>
</reference>
<dbReference type="PANTHER" id="PTHR31580:SF40">
    <property type="entry name" value="FILAMENT-LIKE PLANT PROTEIN"/>
    <property type="match status" value="1"/>
</dbReference>
<comment type="caution">
    <text evidence="1">The sequence shown here is derived from an EMBL/GenBank/DDBJ whole genome shotgun (WGS) entry which is preliminary data.</text>
</comment>
<protein>
    <submittedName>
        <fullName evidence="1">Uncharacterized protein</fullName>
    </submittedName>
</protein>
<feature type="non-terminal residue" evidence="1">
    <location>
        <position position="1"/>
    </location>
</feature>
<name>A0A699VKR6_TANCI</name>
<dbReference type="AlphaFoldDB" id="A0A699VKR6"/>
<sequence>RTTIGVSDISLMDDFVEMEKLAIVSVDTCNLDSVGKELVPVAEEIRVALQCRYDSGSNDDLVSGYITWKSPDTEKSSSNKAYMISPEKGIMIPKTELEGLQESKLIIEDQLENQKLINEELDHKLSVSTIQINEANQKLSA</sequence>
<evidence type="ECO:0000313" key="1">
    <source>
        <dbReference type="EMBL" id="GFD33741.1"/>
    </source>
</evidence>